<name>A0A4Q1KSP9_9CELL</name>
<evidence type="ECO:0000313" key="2">
    <source>
        <dbReference type="EMBL" id="RXR32419.1"/>
    </source>
</evidence>
<organism evidence="2 3">
    <name type="scientific">Oerskovia turbata</name>
    <dbReference type="NCBI Taxonomy" id="1713"/>
    <lineage>
        <taxon>Bacteria</taxon>
        <taxon>Bacillati</taxon>
        <taxon>Actinomycetota</taxon>
        <taxon>Actinomycetes</taxon>
        <taxon>Micrococcales</taxon>
        <taxon>Cellulomonadaceae</taxon>
        <taxon>Oerskovia</taxon>
    </lineage>
</organism>
<gene>
    <name evidence="1" type="ORF">EQW73_16550</name>
    <name evidence="2" type="ORF">EQW78_13985</name>
</gene>
<dbReference type="AlphaFoldDB" id="A0A4Q1KSP9"/>
<dbReference type="EMBL" id="SDJR01000013">
    <property type="protein sequence ID" value="RXR22354.1"/>
    <property type="molecule type" value="Genomic_DNA"/>
</dbReference>
<dbReference type="Proteomes" id="UP000289805">
    <property type="component" value="Unassembled WGS sequence"/>
</dbReference>
<proteinExistence type="predicted"/>
<dbReference type="EMBL" id="SDJQ01000018">
    <property type="protein sequence ID" value="RXR32419.1"/>
    <property type="molecule type" value="Genomic_DNA"/>
</dbReference>
<evidence type="ECO:0000313" key="4">
    <source>
        <dbReference type="Proteomes" id="UP000290517"/>
    </source>
</evidence>
<dbReference type="OrthoDB" id="4945911at2"/>
<evidence type="ECO:0000313" key="1">
    <source>
        <dbReference type="EMBL" id="RXR22354.1"/>
    </source>
</evidence>
<reference evidence="3 4" key="1">
    <citation type="submission" date="2019-01" db="EMBL/GenBank/DDBJ databases">
        <title>Oerskovia turbata Genome sequencing and assembly.</title>
        <authorList>
            <person name="Dou T."/>
        </authorList>
    </citation>
    <scope>NUCLEOTIDE SEQUENCE [LARGE SCALE GENOMIC DNA]</scope>
    <source>
        <strain evidence="2 3">JCM12123</strain>
        <strain evidence="1 4">JCM3160</strain>
    </source>
</reference>
<accession>A0A4Q1KSP9</accession>
<dbReference type="Proteomes" id="UP000290517">
    <property type="component" value="Unassembled WGS sequence"/>
</dbReference>
<sequence>MAFLGVVVVVVVAGCGAPEVPGPAPTPSVVWSEGEPAGDLELDPWVQAVRAGALPEAVALNARDTRSESLHATWTPAAIRKMNSNLNKWSRERNEDGAVRVAGPWPFDPVSVEVAADGRSATVSGCTVEDWTIGRDDRSFDEGDEPVMGWYEVVLTEDGRYLLDGSSYSDIRCESDNLTVGTFDPLPDGDWEYWQEDILKGGFAEDPSEAP</sequence>
<evidence type="ECO:0000313" key="3">
    <source>
        <dbReference type="Proteomes" id="UP000289805"/>
    </source>
</evidence>
<protein>
    <submittedName>
        <fullName evidence="2">Uncharacterized protein</fullName>
    </submittedName>
</protein>
<comment type="caution">
    <text evidence="2">The sequence shown here is derived from an EMBL/GenBank/DDBJ whole genome shotgun (WGS) entry which is preliminary data.</text>
</comment>
<keyword evidence="4" id="KW-1185">Reference proteome</keyword>